<accession>A0A7R9AH75</accession>
<protein>
    <submittedName>
        <fullName evidence="2">Uncharacterized protein</fullName>
    </submittedName>
</protein>
<feature type="compositionally biased region" description="Polar residues" evidence="1">
    <location>
        <begin position="64"/>
        <end position="73"/>
    </location>
</feature>
<reference evidence="2" key="1">
    <citation type="submission" date="2020-11" db="EMBL/GenBank/DDBJ databases">
        <authorList>
            <person name="Tran Van P."/>
        </authorList>
    </citation>
    <scope>NUCLEOTIDE SEQUENCE</scope>
</reference>
<dbReference type="OrthoDB" id="6356539at2759"/>
<feature type="compositionally biased region" description="Basic and acidic residues" evidence="1">
    <location>
        <begin position="255"/>
        <end position="284"/>
    </location>
</feature>
<evidence type="ECO:0000256" key="1">
    <source>
        <dbReference type="SAM" id="MobiDB-lite"/>
    </source>
</evidence>
<gene>
    <name evidence="2" type="ORF">DSTB1V02_LOCUS14016</name>
</gene>
<sequence length="445" mass="50812">LPQVPPQVLASSHAIVCGAARANVTRHSSRRLSQHQFPEDAASPSTHKKRERDRDTMHHPHGFPSTTDQNVESAPQPIDGGPMHHPGPTFPFDPAQRRAWPHPNQPYEPIPHQMGHVPGANDTYSSQYQPYHETTHLQPHFEAQTTFPQDSLRGQSMAQTVNRTPLYFGNQFGVPEYQVMPTRPEDFAYPAGIPPQTLKRMLSPFSTPLRQDPREIPRLNEAMLQQLLNQLKMTAIASNDTPQLEKKKTITRTGTFREKEKTAGENKNLEERKKTTTTRRKDSTTDEEEEEDRIRQDARRKKREMERRKKEEEREKKEKEAQEQKKQRLRKKLLDAIVAKEDLRADIEELSATLKSTAEEIRGILQEDEQLLMTNGAVSLNVTLTICRGHLTSKGCVEETCQSLHICPKFPFGLCADALCENGHSISTRHNRHVLNELNLENVDP</sequence>
<dbReference type="AlphaFoldDB" id="A0A7R9AH75"/>
<dbReference type="Proteomes" id="UP000677054">
    <property type="component" value="Unassembled WGS sequence"/>
</dbReference>
<feature type="region of interest" description="Disordered" evidence="1">
    <location>
        <begin position="239"/>
        <end position="328"/>
    </location>
</feature>
<organism evidence="2">
    <name type="scientific">Darwinula stevensoni</name>
    <dbReference type="NCBI Taxonomy" id="69355"/>
    <lineage>
        <taxon>Eukaryota</taxon>
        <taxon>Metazoa</taxon>
        <taxon>Ecdysozoa</taxon>
        <taxon>Arthropoda</taxon>
        <taxon>Crustacea</taxon>
        <taxon>Oligostraca</taxon>
        <taxon>Ostracoda</taxon>
        <taxon>Podocopa</taxon>
        <taxon>Podocopida</taxon>
        <taxon>Darwinulocopina</taxon>
        <taxon>Darwinuloidea</taxon>
        <taxon>Darwinulidae</taxon>
        <taxon>Darwinula</taxon>
    </lineage>
</organism>
<name>A0A7R9AH75_9CRUS</name>
<dbReference type="EMBL" id="LR908153">
    <property type="protein sequence ID" value="CAD7254270.1"/>
    <property type="molecule type" value="Genomic_DNA"/>
</dbReference>
<keyword evidence="3" id="KW-1185">Reference proteome</keyword>
<evidence type="ECO:0000313" key="2">
    <source>
        <dbReference type="EMBL" id="CAD7254270.1"/>
    </source>
</evidence>
<feature type="compositionally biased region" description="Basic and acidic residues" evidence="1">
    <location>
        <begin position="292"/>
        <end position="328"/>
    </location>
</feature>
<evidence type="ECO:0000313" key="3">
    <source>
        <dbReference type="Proteomes" id="UP000677054"/>
    </source>
</evidence>
<dbReference type="EMBL" id="CAJPEV010008635">
    <property type="protein sequence ID" value="CAG0905368.1"/>
    <property type="molecule type" value="Genomic_DNA"/>
</dbReference>
<feature type="non-terminal residue" evidence="2">
    <location>
        <position position="1"/>
    </location>
</feature>
<feature type="region of interest" description="Disordered" evidence="1">
    <location>
        <begin position="26"/>
        <end position="87"/>
    </location>
</feature>
<proteinExistence type="predicted"/>